<dbReference type="EMBL" id="MU250591">
    <property type="protein sequence ID" value="KAG7439543.1"/>
    <property type="molecule type" value="Genomic_DNA"/>
</dbReference>
<protein>
    <submittedName>
        <fullName evidence="1">Uncharacterized protein</fullName>
    </submittedName>
</protein>
<evidence type="ECO:0000313" key="1">
    <source>
        <dbReference type="EMBL" id="KAG7439543.1"/>
    </source>
</evidence>
<name>A0A9P7VEN8_9AGAR</name>
<dbReference type="AlphaFoldDB" id="A0A9P7VEN8"/>
<proteinExistence type="predicted"/>
<accession>A0A9P7VEN8</accession>
<comment type="caution">
    <text evidence="1">The sequence shown here is derived from an EMBL/GenBank/DDBJ whole genome shotgun (WGS) entry which is preliminary data.</text>
</comment>
<gene>
    <name evidence="1" type="ORF">BT62DRAFT_877584</name>
</gene>
<feature type="non-terminal residue" evidence="1">
    <location>
        <position position="1"/>
    </location>
</feature>
<evidence type="ECO:0000313" key="2">
    <source>
        <dbReference type="Proteomes" id="UP000812287"/>
    </source>
</evidence>
<feature type="non-terminal residue" evidence="1">
    <location>
        <position position="57"/>
    </location>
</feature>
<dbReference type="RefSeq" id="XP_043033043.1">
    <property type="nucleotide sequence ID" value="XM_043182556.1"/>
</dbReference>
<organism evidence="1 2">
    <name type="scientific">Guyanagaster necrorhizus</name>
    <dbReference type="NCBI Taxonomy" id="856835"/>
    <lineage>
        <taxon>Eukaryota</taxon>
        <taxon>Fungi</taxon>
        <taxon>Dikarya</taxon>
        <taxon>Basidiomycota</taxon>
        <taxon>Agaricomycotina</taxon>
        <taxon>Agaricomycetes</taxon>
        <taxon>Agaricomycetidae</taxon>
        <taxon>Agaricales</taxon>
        <taxon>Marasmiineae</taxon>
        <taxon>Physalacriaceae</taxon>
        <taxon>Guyanagaster</taxon>
    </lineage>
</organism>
<dbReference type="GeneID" id="66104853"/>
<keyword evidence="2" id="KW-1185">Reference proteome</keyword>
<dbReference type="OrthoDB" id="65716at2759"/>
<dbReference type="Proteomes" id="UP000812287">
    <property type="component" value="Unassembled WGS sequence"/>
</dbReference>
<sequence>DLLISAKSQLDDTNVAVRPTLVKNLYRVASLAESFTEQRPKTDKDCAELADGLDQEG</sequence>
<reference evidence="1" key="1">
    <citation type="submission" date="2020-11" db="EMBL/GenBank/DDBJ databases">
        <title>Adaptations for nitrogen fixation in a non-lichenized fungal sporocarp promotes dispersal by wood-feeding termites.</title>
        <authorList>
            <consortium name="DOE Joint Genome Institute"/>
            <person name="Koch R.A."/>
            <person name="Yoon G."/>
            <person name="Arayal U."/>
            <person name="Lail K."/>
            <person name="Amirebrahimi M."/>
            <person name="Labutti K."/>
            <person name="Lipzen A."/>
            <person name="Riley R."/>
            <person name="Barry K."/>
            <person name="Henrissat B."/>
            <person name="Grigoriev I.V."/>
            <person name="Herr J.R."/>
            <person name="Aime M.C."/>
        </authorList>
    </citation>
    <scope>NUCLEOTIDE SEQUENCE</scope>
    <source>
        <strain evidence="1">MCA 3950</strain>
    </source>
</reference>